<evidence type="ECO:0000313" key="3">
    <source>
        <dbReference type="Proteomes" id="UP000260793"/>
    </source>
</evidence>
<gene>
    <name evidence="2" type="ORF">DW116_12140</name>
    <name evidence="1" type="ORF">DXD17_07135</name>
</gene>
<dbReference type="Proteomes" id="UP000260793">
    <property type="component" value="Unassembled WGS sequence"/>
</dbReference>
<dbReference type="AlphaFoldDB" id="A0A3E4LRI6"/>
<dbReference type="Proteomes" id="UP000285832">
    <property type="component" value="Unassembled WGS sequence"/>
</dbReference>
<organism evidence="1 3">
    <name type="scientific">[Ruminococcus] lactaris</name>
    <dbReference type="NCBI Taxonomy" id="46228"/>
    <lineage>
        <taxon>Bacteria</taxon>
        <taxon>Bacillati</taxon>
        <taxon>Bacillota</taxon>
        <taxon>Clostridia</taxon>
        <taxon>Lachnospirales</taxon>
        <taxon>Lachnospiraceae</taxon>
        <taxon>Mediterraneibacter</taxon>
    </lineage>
</organism>
<dbReference type="EMBL" id="QSQN01000016">
    <property type="protein sequence ID" value="RGK40073.1"/>
    <property type="molecule type" value="Genomic_DNA"/>
</dbReference>
<sequence length="61" mass="6358">RQSGIAEGEAHGKELGIAEGKASHKKDVARQMQKLGYSLDAIAAVLRESVDGISKILAVVG</sequence>
<name>A0A3E4LRI6_9FIRM</name>
<proteinExistence type="predicted"/>
<evidence type="ECO:0000313" key="2">
    <source>
        <dbReference type="EMBL" id="RHJ58002.1"/>
    </source>
</evidence>
<evidence type="ECO:0000313" key="4">
    <source>
        <dbReference type="Proteomes" id="UP000285832"/>
    </source>
</evidence>
<reference evidence="3 4" key="1">
    <citation type="submission" date="2018-08" db="EMBL/GenBank/DDBJ databases">
        <title>A genome reference for cultivated species of the human gut microbiota.</title>
        <authorList>
            <person name="Zou Y."/>
            <person name="Xue W."/>
            <person name="Luo G."/>
        </authorList>
    </citation>
    <scope>NUCLEOTIDE SEQUENCE [LARGE SCALE GENOMIC DNA]</scope>
    <source>
        <strain evidence="2 4">AM09-9</strain>
        <strain evidence="1 3">TF11-7</strain>
    </source>
</reference>
<comment type="caution">
    <text evidence="1">The sequence shown here is derived from an EMBL/GenBank/DDBJ whole genome shotgun (WGS) entry which is preliminary data.</text>
</comment>
<dbReference type="EMBL" id="QRMI01000041">
    <property type="protein sequence ID" value="RHJ58002.1"/>
    <property type="molecule type" value="Genomic_DNA"/>
</dbReference>
<feature type="non-terminal residue" evidence="1">
    <location>
        <position position="1"/>
    </location>
</feature>
<protein>
    <submittedName>
        <fullName evidence="1">Transposase</fullName>
    </submittedName>
</protein>
<evidence type="ECO:0000313" key="1">
    <source>
        <dbReference type="EMBL" id="RGK40073.1"/>
    </source>
</evidence>
<accession>A0A3E4LRI6</accession>